<evidence type="ECO:0000259" key="4">
    <source>
        <dbReference type="PROSITE" id="PS51161"/>
    </source>
</evidence>
<evidence type="ECO:0000256" key="1">
    <source>
        <dbReference type="ARBA" id="ARBA00022741"/>
    </source>
</evidence>
<name>A0A1F5DPH2_9BACT</name>
<accession>A0A1F5DPH2</accession>
<dbReference type="InterPro" id="IPR007560">
    <property type="entry name" value="Restrct_endonuc_IV_Mrr"/>
</dbReference>
<gene>
    <name evidence="5" type="ORF">A3E73_02240</name>
</gene>
<dbReference type="GO" id="GO:0005524">
    <property type="term" value="F:ATP binding"/>
    <property type="evidence" value="ECO:0007669"/>
    <property type="project" value="UniProtKB-UniRule"/>
</dbReference>
<dbReference type="STRING" id="1797460.A3E73_02240"/>
<dbReference type="InterPro" id="IPR011335">
    <property type="entry name" value="Restrct_endonuc-II-like"/>
</dbReference>
<dbReference type="InterPro" id="IPR011856">
    <property type="entry name" value="tRNA_endonuc-like_dom_sf"/>
</dbReference>
<keyword evidence="2 3" id="KW-0067">ATP-binding</keyword>
<evidence type="ECO:0000256" key="3">
    <source>
        <dbReference type="PROSITE-ProRule" id="PRU00492"/>
    </source>
</evidence>
<dbReference type="GO" id="GO:0009307">
    <property type="term" value="P:DNA restriction-modification system"/>
    <property type="evidence" value="ECO:0007669"/>
    <property type="project" value="InterPro"/>
</dbReference>
<organism evidence="5 6">
    <name type="scientific">Candidatus Beckwithbacteria bacterium RIFCSPHIGHO2_12_FULL_47_17</name>
    <dbReference type="NCBI Taxonomy" id="1797460"/>
    <lineage>
        <taxon>Bacteria</taxon>
        <taxon>Candidatus Beckwithiibacteriota</taxon>
    </lineage>
</organism>
<evidence type="ECO:0000313" key="5">
    <source>
        <dbReference type="EMBL" id="OGD57067.1"/>
    </source>
</evidence>
<reference evidence="5 6" key="1">
    <citation type="journal article" date="2016" name="Nat. Commun.">
        <title>Thousands of microbial genomes shed light on interconnected biogeochemical processes in an aquifer system.</title>
        <authorList>
            <person name="Anantharaman K."/>
            <person name="Brown C.T."/>
            <person name="Hug L.A."/>
            <person name="Sharon I."/>
            <person name="Castelle C.J."/>
            <person name="Probst A.J."/>
            <person name="Thomas B.C."/>
            <person name="Singh A."/>
            <person name="Wilkins M.J."/>
            <person name="Karaoz U."/>
            <person name="Brodie E.L."/>
            <person name="Williams K.H."/>
            <person name="Hubbard S.S."/>
            <person name="Banfield J.F."/>
        </authorList>
    </citation>
    <scope>NUCLEOTIDE SEQUENCE [LARGE SCALE GENOMIC DNA]</scope>
</reference>
<dbReference type="Gene3D" id="3.40.1350.10">
    <property type="match status" value="1"/>
</dbReference>
<feature type="domain" description="ATP-cone" evidence="4">
    <location>
        <begin position="2"/>
        <end position="84"/>
    </location>
</feature>
<evidence type="ECO:0000256" key="2">
    <source>
        <dbReference type="ARBA" id="ARBA00022840"/>
    </source>
</evidence>
<dbReference type="PROSITE" id="PS51161">
    <property type="entry name" value="ATP_CONE"/>
    <property type="match status" value="1"/>
</dbReference>
<dbReference type="SUPFAM" id="SSF52980">
    <property type="entry name" value="Restriction endonuclease-like"/>
    <property type="match status" value="1"/>
</dbReference>
<comment type="caution">
    <text evidence="5">The sequence shown here is derived from an EMBL/GenBank/DDBJ whole genome shotgun (WGS) entry which is preliminary data.</text>
</comment>
<keyword evidence="1 3" id="KW-0547">Nucleotide-binding</keyword>
<dbReference type="GO" id="GO:0004519">
    <property type="term" value="F:endonuclease activity"/>
    <property type="evidence" value="ECO:0007669"/>
    <property type="project" value="InterPro"/>
</dbReference>
<dbReference type="AlphaFoldDB" id="A0A1F5DPH2"/>
<proteinExistence type="predicted"/>
<dbReference type="InterPro" id="IPR005144">
    <property type="entry name" value="ATP-cone_dom"/>
</dbReference>
<evidence type="ECO:0000313" key="6">
    <source>
        <dbReference type="Proteomes" id="UP000176791"/>
    </source>
</evidence>
<dbReference type="Pfam" id="PF03477">
    <property type="entry name" value="ATP-cone"/>
    <property type="match status" value="1"/>
</dbReference>
<dbReference type="GO" id="GO:0003677">
    <property type="term" value="F:DNA binding"/>
    <property type="evidence" value="ECO:0007669"/>
    <property type="project" value="InterPro"/>
</dbReference>
<dbReference type="Pfam" id="PF04471">
    <property type="entry name" value="Mrr_cat"/>
    <property type="match status" value="1"/>
</dbReference>
<dbReference type="EMBL" id="MEZN01000002">
    <property type="protein sequence ID" value="OGD57067.1"/>
    <property type="molecule type" value="Genomic_DNA"/>
</dbReference>
<dbReference type="Proteomes" id="UP000176791">
    <property type="component" value="Unassembled WGS sequence"/>
</dbReference>
<sequence length="223" mass="25577">MIQVTKASGELEPLSLDKVRASLSRAGAQTETIDKVLLELKPKLYDKIPTREIYSQVFKLLDTYQPRQAERYTLKSALFNLGPSGHPFEEFIARLFTAMGYQTKTQVIIAGQCVSHEIDVVVQKGKDIDLIECKFHQRAGAKCDIKTALYVQARFEDIAQKYPGVYRQIWLVNNTKLTTQAIRYGRCKNMGLLAWHYPENEGIEKLIDQFNLYHLLKLGYSEK</sequence>
<protein>
    <recommendedName>
        <fullName evidence="4">ATP-cone domain-containing protein</fullName>
    </recommendedName>
</protein>